<dbReference type="Proteomes" id="UP000284250">
    <property type="component" value="Unassembled WGS sequence"/>
</dbReference>
<dbReference type="OrthoDB" id="9796461at2"/>
<keyword evidence="4" id="KW-1185">Reference proteome</keyword>
<evidence type="ECO:0000259" key="2">
    <source>
        <dbReference type="Pfam" id="PF01757"/>
    </source>
</evidence>
<feature type="transmembrane region" description="Helical" evidence="1">
    <location>
        <begin position="215"/>
        <end position="237"/>
    </location>
</feature>
<dbReference type="InterPro" id="IPR002656">
    <property type="entry name" value="Acyl_transf_3_dom"/>
</dbReference>
<feature type="transmembrane region" description="Helical" evidence="1">
    <location>
        <begin position="280"/>
        <end position="302"/>
    </location>
</feature>
<feature type="transmembrane region" description="Helical" evidence="1">
    <location>
        <begin position="65"/>
        <end position="85"/>
    </location>
</feature>
<evidence type="ECO:0000256" key="1">
    <source>
        <dbReference type="SAM" id="Phobius"/>
    </source>
</evidence>
<dbReference type="RefSeq" id="WP_119657225.1">
    <property type="nucleotide sequence ID" value="NZ_JBHUOI010000036.1"/>
</dbReference>
<reference evidence="3 4" key="1">
    <citation type="submission" date="2018-09" db="EMBL/GenBank/DDBJ databases">
        <authorList>
            <person name="Zeman M."/>
            <person name="Pardy F."/>
        </authorList>
    </citation>
    <scope>NUCLEOTIDE SEQUENCE [LARGE SCALE GENOMIC DNA]</scope>
    <source>
        <strain evidence="3 4">CCM 8852</strain>
    </source>
</reference>
<feature type="transmembrane region" description="Helical" evidence="1">
    <location>
        <begin position="249"/>
        <end position="268"/>
    </location>
</feature>
<keyword evidence="1" id="KW-0472">Membrane</keyword>
<dbReference type="InterPro" id="IPR050879">
    <property type="entry name" value="Acyltransferase_3"/>
</dbReference>
<organism evidence="3 4">
    <name type="scientific">Hymenobacter rubripertinctus</name>
    <dbReference type="NCBI Taxonomy" id="2029981"/>
    <lineage>
        <taxon>Bacteria</taxon>
        <taxon>Pseudomonadati</taxon>
        <taxon>Bacteroidota</taxon>
        <taxon>Cytophagia</taxon>
        <taxon>Cytophagales</taxon>
        <taxon>Hymenobacteraceae</taxon>
        <taxon>Hymenobacter</taxon>
    </lineage>
</organism>
<dbReference type="PANTHER" id="PTHR23028">
    <property type="entry name" value="ACETYLTRANSFERASE"/>
    <property type="match status" value="1"/>
</dbReference>
<keyword evidence="3" id="KW-0808">Transferase</keyword>
<comment type="caution">
    <text evidence="3">The sequence shown here is derived from an EMBL/GenBank/DDBJ whole genome shotgun (WGS) entry which is preliminary data.</text>
</comment>
<gene>
    <name evidence="3" type="ORF">D0T11_18130</name>
</gene>
<protein>
    <submittedName>
        <fullName evidence="3">Acyltransferase</fullName>
    </submittedName>
</protein>
<dbReference type="PANTHER" id="PTHR23028:SF131">
    <property type="entry name" value="BLR2367 PROTEIN"/>
    <property type="match status" value="1"/>
</dbReference>
<feature type="domain" description="Acyltransferase 3" evidence="2">
    <location>
        <begin position="29"/>
        <end position="363"/>
    </location>
</feature>
<proteinExistence type="predicted"/>
<dbReference type="EMBL" id="QYCN01000037">
    <property type="protein sequence ID" value="RIY06669.1"/>
    <property type="molecule type" value="Genomic_DNA"/>
</dbReference>
<dbReference type="GO" id="GO:0000271">
    <property type="term" value="P:polysaccharide biosynthetic process"/>
    <property type="evidence" value="ECO:0007669"/>
    <property type="project" value="TreeGrafter"/>
</dbReference>
<dbReference type="AlphaFoldDB" id="A0A418QND5"/>
<sequence length="389" mass="43544">MATSSSQRLGQPAAGTFAGPTEPPYLPVLTGVRAVAAYLVYLHHFNPFRQVAGLEGRGWEMVREFHVGVPIFFVLSGFLIAFRYAEAGPWTRAWWGRYLRNRVARIYPLYFLLTALTFAGLWYQTRVFSLKIWLLNVTFLRGFFEEYVYSGLSQGWTLTVEECFYLAAPLMFGALRRRPGQVWRLPGLLLAGGVALVGLGRLLAFHGLFGNLKFMLLFTFFGRATEFFVGIGLARWLQRHPPTLGPVGWRTVTGAFGMAAVVVVLARLRGPYAYGQEHPVGIVLNNVVLPVGIALWFTGLLTERTLLRQVLSSRPLQVLGKSSYAFYLIHAGIVQEFVARLLPGQPLLVFLVLLGIAIGLHYALEEPLNRWLRAARRLPAAEAPRPPRT</sequence>
<dbReference type="GO" id="GO:0016020">
    <property type="term" value="C:membrane"/>
    <property type="evidence" value="ECO:0007669"/>
    <property type="project" value="TreeGrafter"/>
</dbReference>
<feature type="transmembrane region" description="Helical" evidence="1">
    <location>
        <begin position="105"/>
        <end position="123"/>
    </location>
</feature>
<keyword evidence="3" id="KW-0012">Acyltransferase</keyword>
<accession>A0A418QND5</accession>
<name>A0A418QND5_9BACT</name>
<evidence type="ECO:0000313" key="3">
    <source>
        <dbReference type="EMBL" id="RIY06669.1"/>
    </source>
</evidence>
<feature type="transmembrane region" description="Helical" evidence="1">
    <location>
        <begin position="347"/>
        <end position="364"/>
    </location>
</feature>
<feature type="transmembrane region" description="Helical" evidence="1">
    <location>
        <begin position="187"/>
        <end position="209"/>
    </location>
</feature>
<keyword evidence="1" id="KW-0812">Transmembrane</keyword>
<keyword evidence="1" id="KW-1133">Transmembrane helix</keyword>
<reference evidence="3 4" key="2">
    <citation type="submission" date="2019-01" db="EMBL/GenBank/DDBJ databases">
        <title>Hymenobacter humicola sp. nov., isolated from soils in Antarctica.</title>
        <authorList>
            <person name="Sedlacek I."/>
            <person name="Holochova P."/>
            <person name="Kralova S."/>
            <person name="Pantucek R."/>
            <person name="Stankova E."/>
            <person name="Vrbovska V."/>
            <person name="Kristofova L."/>
            <person name="Svec P."/>
            <person name="Busse H.-J."/>
        </authorList>
    </citation>
    <scope>NUCLEOTIDE SEQUENCE [LARGE SCALE GENOMIC DNA]</scope>
    <source>
        <strain evidence="3 4">CCM 8852</strain>
    </source>
</reference>
<evidence type="ECO:0000313" key="4">
    <source>
        <dbReference type="Proteomes" id="UP000284250"/>
    </source>
</evidence>
<dbReference type="GO" id="GO:0016747">
    <property type="term" value="F:acyltransferase activity, transferring groups other than amino-acyl groups"/>
    <property type="evidence" value="ECO:0007669"/>
    <property type="project" value="InterPro"/>
</dbReference>
<dbReference type="Pfam" id="PF01757">
    <property type="entry name" value="Acyl_transf_3"/>
    <property type="match status" value="1"/>
</dbReference>